<reference evidence="2 3" key="1">
    <citation type="submission" date="2023-03" db="EMBL/GenBank/DDBJ databases">
        <title>Draft genome sequence of Thalassotalea eurytherma JCM 18482T.</title>
        <authorList>
            <person name="Sawabe T."/>
        </authorList>
    </citation>
    <scope>NUCLEOTIDE SEQUENCE [LARGE SCALE GENOMIC DNA]</scope>
    <source>
        <strain evidence="2 3">JCM 18482</strain>
    </source>
</reference>
<feature type="domain" description="DUF4397" evidence="1">
    <location>
        <begin position="267"/>
        <end position="388"/>
    </location>
</feature>
<proteinExistence type="predicted"/>
<dbReference type="Pfam" id="PF14344">
    <property type="entry name" value="DUF4397"/>
    <property type="match status" value="3"/>
</dbReference>
<dbReference type="PROSITE" id="PS51257">
    <property type="entry name" value="PROKAR_LIPOPROTEIN"/>
    <property type="match status" value="1"/>
</dbReference>
<accession>A0ABQ6H0K8</accession>
<protein>
    <recommendedName>
        <fullName evidence="1">DUF4397 domain-containing protein</fullName>
    </recommendedName>
</protein>
<organism evidence="2 3">
    <name type="scientific">Thalassotalea eurytherma</name>
    <dbReference type="NCBI Taxonomy" id="1144278"/>
    <lineage>
        <taxon>Bacteria</taxon>
        <taxon>Pseudomonadati</taxon>
        <taxon>Pseudomonadota</taxon>
        <taxon>Gammaproteobacteria</taxon>
        <taxon>Alteromonadales</taxon>
        <taxon>Colwelliaceae</taxon>
        <taxon>Thalassotalea</taxon>
    </lineage>
</organism>
<feature type="domain" description="DUF4397" evidence="1">
    <location>
        <begin position="398"/>
        <end position="460"/>
    </location>
</feature>
<name>A0ABQ6H0K8_9GAMM</name>
<evidence type="ECO:0000313" key="2">
    <source>
        <dbReference type="EMBL" id="GLX81733.1"/>
    </source>
</evidence>
<evidence type="ECO:0000259" key="1">
    <source>
        <dbReference type="Pfam" id="PF14344"/>
    </source>
</evidence>
<keyword evidence="3" id="KW-1185">Reference proteome</keyword>
<dbReference type="EMBL" id="BSSU01000005">
    <property type="protein sequence ID" value="GLX81733.1"/>
    <property type="molecule type" value="Genomic_DNA"/>
</dbReference>
<gene>
    <name evidence="2" type="ORF">theurythT_11850</name>
</gene>
<comment type="caution">
    <text evidence="2">The sequence shown here is derived from an EMBL/GenBank/DDBJ whole genome shotgun (WGS) entry which is preliminary data.</text>
</comment>
<dbReference type="Proteomes" id="UP001157133">
    <property type="component" value="Unassembled WGS sequence"/>
</dbReference>
<evidence type="ECO:0000313" key="3">
    <source>
        <dbReference type="Proteomes" id="UP001157133"/>
    </source>
</evidence>
<dbReference type="RefSeq" id="WP_284207072.1">
    <property type="nucleotide sequence ID" value="NZ_BSSU01000005.1"/>
</dbReference>
<dbReference type="InterPro" id="IPR025510">
    <property type="entry name" value="DUF4397"/>
</dbReference>
<sequence>MKRIIKSIVPVALAAVIMGCGSDSDDARDIVVPEPPAPELGTTYVRVIHGSADAPLVNVKAGDDIIEGLASVDYGVGSGFLSLTEGSYMLSVDAILPDESTATVLDLGDVALAADTEYTVIAHGYVMEDDETSNDLAAAVIANSSTDVADGNIRVQVLHAAPNAPTVDLHITGATDELTTPLATLGYGEATDQVEVPEGVYRVRLVIPEGMDGAGTVAYDIVLPDLAAGADLFVAAVPNTEVMTSPVKLLVNDGSTTSTLYDDRTTAQVRVIHAAADVPNVDIFVDNGKVDALSNAPFGGVTGYVDLPEGTYTVDARLTADNTVTGISSELSVMTNNKYTVNAVGTLDAMDDAALEYYVLMDNVRSVATETKVRITHAHPSVGNVDIYVTADGMIDDVEPAFSDVPFKATTNFVTLAPGEYSVKVTATGTKTVAIDTGILDLMAGKIYSATAVNDPAAIPANLILSDAFIE</sequence>
<feature type="domain" description="DUF4397" evidence="1">
    <location>
        <begin position="44"/>
        <end position="169"/>
    </location>
</feature>